<dbReference type="PROSITE" id="PS50943">
    <property type="entry name" value="HTH_CROC1"/>
    <property type="match status" value="1"/>
</dbReference>
<evidence type="ECO:0000313" key="3">
    <source>
        <dbReference type="Proteomes" id="UP000246722"/>
    </source>
</evidence>
<evidence type="ECO:0000259" key="1">
    <source>
        <dbReference type="PROSITE" id="PS50943"/>
    </source>
</evidence>
<proteinExistence type="predicted"/>
<gene>
    <name evidence="2" type="ORF">CTB96_03165</name>
</gene>
<dbReference type="Pfam" id="PF17765">
    <property type="entry name" value="MLTR_LBD"/>
    <property type="match status" value="1"/>
</dbReference>
<evidence type="ECO:0000313" key="2">
    <source>
        <dbReference type="EMBL" id="PXA71927.1"/>
    </source>
</evidence>
<dbReference type="Pfam" id="PF13560">
    <property type="entry name" value="HTH_31"/>
    <property type="match status" value="1"/>
</dbReference>
<dbReference type="SMART" id="SM00530">
    <property type="entry name" value="HTH_XRE"/>
    <property type="match status" value="1"/>
</dbReference>
<dbReference type="PANTHER" id="PTHR35010:SF2">
    <property type="entry name" value="BLL4672 PROTEIN"/>
    <property type="match status" value="1"/>
</dbReference>
<dbReference type="RefSeq" id="WP_110125450.1">
    <property type="nucleotide sequence ID" value="NZ_QHLY01000005.1"/>
</dbReference>
<dbReference type="AlphaFoldDB" id="A0A318A3J6"/>
<dbReference type="CDD" id="cd00093">
    <property type="entry name" value="HTH_XRE"/>
    <property type="match status" value="1"/>
</dbReference>
<dbReference type="Gene3D" id="1.10.260.40">
    <property type="entry name" value="lambda repressor-like DNA-binding domains"/>
    <property type="match status" value="1"/>
</dbReference>
<dbReference type="SUPFAM" id="SSF47413">
    <property type="entry name" value="lambda repressor-like DNA-binding domains"/>
    <property type="match status" value="1"/>
</dbReference>
<dbReference type="GO" id="GO:0003677">
    <property type="term" value="F:DNA binding"/>
    <property type="evidence" value="ECO:0007669"/>
    <property type="project" value="InterPro"/>
</dbReference>
<comment type="caution">
    <text evidence="2">The sequence shown here is derived from an EMBL/GenBank/DDBJ whole genome shotgun (WGS) entry which is preliminary data.</text>
</comment>
<sequence>MTENHREFGALLRIWRDHTTPAAVGLYAGSRRTTGLRREELAALAGLSVDYIIRLEQGRTVHPSAQVVAALCRALPLSDDDTAVLHRAAGLAAPVGAISHLIPAGVERLLLRTTDAPVAVFSADWWLLSWNSHWAALLGDPAALTGRDRNLIWRDFTGDHSRVVKTEAERDAFRDTLVADLRIAAIEHPTDTNLHALVADLHGRSADFSARWSAARPARHESNRKTIDHPRVGALTLDCDVLNAPGSDVHVVMYSAAPGTEDASRLDLLRVLGVEAFTA</sequence>
<feature type="domain" description="HTH cro/C1-type" evidence="1">
    <location>
        <begin position="35"/>
        <end position="82"/>
    </location>
</feature>
<dbReference type="InterPro" id="IPR041413">
    <property type="entry name" value="MLTR_LBD"/>
</dbReference>
<dbReference type="InterPro" id="IPR001387">
    <property type="entry name" value="Cro/C1-type_HTH"/>
</dbReference>
<keyword evidence="3" id="KW-1185">Reference proteome</keyword>
<dbReference type="OrthoDB" id="3518652at2"/>
<dbReference type="Gene3D" id="3.30.450.180">
    <property type="match status" value="1"/>
</dbReference>
<dbReference type="EMBL" id="QHLY01000005">
    <property type="protein sequence ID" value="PXA71927.1"/>
    <property type="molecule type" value="Genomic_DNA"/>
</dbReference>
<dbReference type="InterPro" id="IPR010982">
    <property type="entry name" value="Lambda_DNA-bd_dom_sf"/>
</dbReference>
<reference evidence="2 3" key="1">
    <citation type="submission" date="2018-05" db="EMBL/GenBank/DDBJ databases">
        <title>Genetic diversity of glacier-inhabiting Cryobacterium bacteria in China and description of Cryobacterium mengkeensis sp. nov. and Arthrobacter glacialis sp. nov.</title>
        <authorList>
            <person name="Liu Q."/>
            <person name="Xin Y.-H."/>
        </authorList>
    </citation>
    <scope>NUCLEOTIDE SEQUENCE [LARGE SCALE GENOMIC DNA]</scope>
    <source>
        <strain evidence="2 3">SK-1</strain>
    </source>
</reference>
<name>A0A318A3J6_9MICO</name>
<organism evidence="2 3">
    <name type="scientific">Cryobacterium arcticum</name>
    <dbReference type="NCBI Taxonomy" id="670052"/>
    <lineage>
        <taxon>Bacteria</taxon>
        <taxon>Bacillati</taxon>
        <taxon>Actinomycetota</taxon>
        <taxon>Actinomycetes</taxon>
        <taxon>Micrococcales</taxon>
        <taxon>Microbacteriaceae</taxon>
        <taxon>Cryobacterium</taxon>
    </lineage>
</organism>
<accession>A0A318A3J6</accession>
<dbReference type="Proteomes" id="UP000246722">
    <property type="component" value="Unassembled WGS sequence"/>
</dbReference>
<dbReference type="PANTHER" id="PTHR35010">
    <property type="entry name" value="BLL4672 PROTEIN-RELATED"/>
    <property type="match status" value="1"/>
</dbReference>
<protein>
    <submittedName>
        <fullName evidence="2">Transcriptional regulator</fullName>
    </submittedName>
</protein>